<comment type="subcellular location">
    <subcellularLocation>
        <location evidence="1 13">Cytoplasm</location>
    </subcellularLocation>
</comment>
<dbReference type="SUPFAM" id="SSF55060">
    <property type="entry name" value="GHMP Kinase, C-terminal domain"/>
    <property type="match status" value="1"/>
</dbReference>
<feature type="region of interest" description="Disordered" evidence="14">
    <location>
        <begin position="389"/>
        <end position="410"/>
    </location>
</feature>
<keyword evidence="4 13" id="KW-0963">Cytoplasm</keyword>
<comment type="similarity">
    <text evidence="2 13">Belongs to the GHMP kinase family. Mevalonate kinase subfamily.</text>
</comment>
<dbReference type="InterPro" id="IPR020568">
    <property type="entry name" value="Ribosomal_Su5_D2-typ_SF"/>
</dbReference>
<dbReference type="Gene3D" id="3.30.70.890">
    <property type="entry name" value="GHMP kinase, C-terminal domain"/>
    <property type="match status" value="1"/>
</dbReference>
<dbReference type="SUPFAM" id="SSF54211">
    <property type="entry name" value="Ribosomal protein S5 domain 2-like"/>
    <property type="match status" value="1"/>
</dbReference>
<dbReference type="Pfam" id="PF08544">
    <property type="entry name" value="GHMP_kinases_C"/>
    <property type="match status" value="1"/>
</dbReference>
<dbReference type="InterPro" id="IPR014721">
    <property type="entry name" value="Ribsml_uS5_D2-typ_fold_subgr"/>
</dbReference>
<evidence type="ECO:0000256" key="3">
    <source>
        <dbReference type="ARBA" id="ARBA00012103"/>
    </source>
</evidence>
<evidence type="ECO:0000256" key="9">
    <source>
        <dbReference type="ARBA" id="ARBA00022840"/>
    </source>
</evidence>
<keyword evidence="10" id="KW-0460">Magnesium</keyword>
<dbReference type="GO" id="GO:0005829">
    <property type="term" value="C:cytosol"/>
    <property type="evidence" value="ECO:0007669"/>
    <property type="project" value="TreeGrafter"/>
</dbReference>
<keyword evidence="8 13" id="KW-0418">Kinase</keyword>
<organism evidence="17 18">
    <name type="scientific">Rhipicephalus microplus</name>
    <name type="common">Cattle tick</name>
    <name type="synonym">Boophilus microplus</name>
    <dbReference type="NCBI Taxonomy" id="6941"/>
    <lineage>
        <taxon>Eukaryota</taxon>
        <taxon>Metazoa</taxon>
        <taxon>Ecdysozoa</taxon>
        <taxon>Arthropoda</taxon>
        <taxon>Chelicerata</taxon>
        <taxon>Arachnida</taxon>
        <taxon>Acari</taxon>
        <taxon>Parasitiformes</taxon>
        <taxon>Ixodida</taxon>
        <taxon>Ixodoidea</taxon>
        <taxon>Ixodidae</taxon>
        <taxon>Rhipicephalinae</taxon>
        <taxon>Rhipicephalus</taxon>
        <taxon>Boophilus</taxon>
    </lineage>
</organism>
<evidence type="ECO:0000256" key="6">
    <source>
        <dbReference type="ARBA" id="ARBA00022679"/>
    </source>
</evidence>
<evidence type="ECO:0000256" key="1">
    <source>
        <dbReference type="ARBA" id="ARBA00004496"/>
    </source>
</evidence>
<evidence type="ECO:0000313" key="18">
    <source>
        <dbReference type="Proteomes" id="UP000821866"/>
    </source>
</evidence>
<comment type="pathway">
    <text evidence="12 13">Isoprenoid biosynthesis; isopentenyl diphosphate biosynthesis via mevalonate pathway; isopentenyl diphosphate from (R)-mevalonate: step 1/3.</text>
</comment>
<protein>
    <recommendedName>
        <fullName evidence="3 13">Mevalonate kinase</fullName>
        <shortName evidence="13">MK</shortName>
        <ecNumber evidence="3 13">2.7.1.36</ecNumber>
    </recommendedName>
</protein>
<accession>A0A9J6F6I4</accession>
<dbReference type="InterPro" id="IPR006204">
    <property type="entry name" value="GHMP_kinase_N_dom"/>
</dbReference>
<evidence type="ECO:0000256" key="12">
    <source>
        <dbReference type="ARBA" id="ARBA00029438"/>
    </source>
</evidence>
<evidence type="ECO:0000259" key="15">
    <source>
        <dbReference type="Pfam" id="PF00288"/>
    </source>
</evidence>
<dbReference type="PROSITE" id="PS00627">
    <property type="entry name" value="GHMP_KINASES_ATP"/>
    <property type="match status" value="1"/>
</dbReference>
<keyword evidence="9 13" id="KW-0067">ATP-binding</keyword>
<dbReference type="GO" id="GO:0019287">
    <property type="term" value="P:isopentenyl diphosphate biosynthetic process, mevalonate pathway"/>
    <property type="evidence" value="ECO:0007669"/>
    <property type="project" value="TreeGrafter"/>
</dbReference>
<dbReference type="EMBL" id="JABSTU010000001">
    <property type="protein sequence ID" value="KAH8042834.1"/>
    <property type="molecule type" value="Genomic_DNA"/>
</dbReference>
<keyword evidence="7 13" id="KW-0547">Nucleotide-binding</keyword>
<evidence type="ECO:0000256" key="8">
    <source>
        <dbReference type="ARBA" id="ARBA00022777"/>
    </source>
</evidence>
<keyword evidence="13" id="KW-0752">Steroid biosynthesis</keyword>
<dbReference type="GO" id="GO:0004496">
    <property type="term" value="F:mevalonate kinase activity"/>
    <property type="evidence" value="ECO:0007669"/>
    <property type="project" value="UniProtKB-EC"/>
</dbReference>
<evidence type="ECO:0000256" key="13">
    <source>
        <dbReference type="RuleBase" id="RU363087"/>
    </source>
</evidence>
<gene>
    <name evidence="17" type="ORF">HPB51_025886</name>
</gene>
<dbReference type="Pfam" id="PF00288">
    <property type="entry name" value="GHMP_kinases_N"/>
    <property type="match status" value="1"/>
</dbReference>
<feature type="domain" description="GHMP kinase N-terminal" evidence="15">
    <location>
        <begin position="156"/>
        <end position="236"/>
    </location>
</feature>
<feature type="region of interest" description="Disordered" evidence="14">
    <location>
        <begin position="1"/>
        <end position="61"/>
    </location>
</feature>
<reference evidence="17" key="2">
    <citation type="submission" date="2021-09" db="EMBL/GenBank/DDBJ databases">
        <authorList>
            <person name="Jia N."/>
            <person name="Wang J."/>
            <person name="Shi W."/>
            <person name="Du L."/>
            <person name="Sun Y."/>
            <person name="Zhan W."/>
            <person name="Jiang J."/>
            <person name="Wang Q."/>
            <person name="Zhang B."/>
            <person name="Ji P."/>
            <person name="Sakyi L.B."/>
            <person name="Cui X."/>
            <person name="Yuan T."/>
            <person name="Jiang B."/>
            <person name="Yang W."/>
            <person name="Lam T.T.-Y."/>
            <person name="Chang Q."/>
            <person name="Ding S."/>
            <person name="Wang X."/>
            <person name="Zhu J."/>
            <person name="Ruan X."/>
            <person name="Zhao L."/>
            <person name="Wei J."/>
            <person name="Que T."/>
            <person name="Du C."/>
            <person name="Cheng J."/>
            <person name="Dai P."/>
            <person name="Han X."/>
            <person name="Huang E."/>
            <person name="Gao Y."/>
            <person name="Liu J."/>
            <person name="Shao H."/>
            <person name="Ye R."/>
            <person name="Li L."/>
            <person name="Wei W."/>
            <person name="Wang X."/>
            <person name="Wang C."/>
            <person name="Huo Q."/>
            <person name="Li W."/>
            <person name="Guo W."/>
            <person name="Chen H."/>
            <person name="Chen S."/>
            <person name="Zhou L."/>
            <person name="Zhou L."/>
            <person name="Ni X."/>
            <person name="Tian J."/>
            <person name="Zhou Y."/>
            <person name="Sheng Y."/>
            <person name="Liu T."/>
            <person name="Pan Y."/>
            <person name="Xia L."/>
            <person name="Li J."/>
            <person name="Zhao F."/>
            <person name="Cao W."/>
        </authorList>
    </citation>
    <scope>NUCLEOTIDE SEQUENCE</scope>
    <source>
        <strain evidence="17">Rmic-2018</strain>
        <tissue evidence="17">Larvae</tissue>
    </source>
</reference>
<evidence type="ECO:0000256" key="10">
    <source>
        <dbReference type="ARBA" id="ARBA00022842"/>
    </source>
</evidence>
<dbReference type="InterPro" id="IPR006203">
    <property type="entry name" value="GHMP_knse_ATP-bd_CS"/>
</dbReference>
<dbReference type="NCBIfam" id="TIGR00549">
    <property type="entry name" value="mevalon_kin"/>
    <property type="match status" value="1"/>
</dbReference>
<keyword evidence="5 13" id="KW-0444">Lipid biosynthesis</keyword>
<keyword evidence="18" id="KW-1185">Reference proteome</keyword>
<keyword evidence="6 13" id="KW-0808">Transferase</keyword>
<dbReference type="PANTHER" id="PTHR43290:SF2">
    <property type="entry name" value="MEVALONATE KINASE"/>
    <property type="match status" value="1"/>
</dbReference>
<comment type="catalytic activity">
    <reaction evidence="13">
        <text>(R)-mevalonate + ATP = (R)-5-phosphomevalonate + ADP + H(+)</text>
        <dbReference type="Rhea" id="RHEA:17065"/>
        <dbReference type="ChEBI" id="CHEBI:15378"/>
        <dbReference type="ChEBI" id="CHEBI:30616"/>
        <dbReference type="ChEBI" id="CHEBI:36464"/>
        <dbReference type="ChEBI" id="CHEBI:58146"/>
        <dbReference type="ChEBI" id="CHEBI:456216"/>
        <dbReference type="EC" id="2.7.1.36"/>
    </reaction>
</comment>
<evidence type="ECO:0000256" key="11">
    <source>
        <dbReference type="ARBA" id="ARBA00023098"/>
    </source>
</evidence>
<dbReference type="Gene3D" id="3.30.230.10">
    <property type="match status" value="1"/>
</dbReference>
<evidence type="ECO:0000256" key="2">
    <source>
        <dbReference type="ARBA" id="ARBA00006495"/>
    </source>
</evidence>
<keyword evidence="13" id="KW-0756">Sterol biosynthesis</keyword>
<comment type="caution">
    <text evidence="17">The sequence shown here is derived from an EMBL/GenBank/DDBJ whole genome shotgun (WGS) entry which is preliminary data.</text>
</comment>
<dbReference type="PANTHER" id="PTHR43290">
    <property type="entry name" value="MEVALONATE KINASE"/>
    <property type="match status" value="1"/>
</dbReference>
<dbReference type="InterPro" id="IPR013750">
    <property type="entry name" value="GHMP_kinase_C_dom"/>
</dbReference>
<evidence type="ECO:0000313" key="17">
    <source>
        <dbReference type="EMBL" id="KAH8042834.1"/>
    </source>
</evidence>
<evidence type="ECO:0000256" key="4">
    <source>
        <dbReference type="ARBA" id="ARBA00022490"/>
    </source>
</evidence>
<dbReference type="VEuPathDB" id="VectorBase:LOC119169815"/>
<name>A0A9J6F6I4_RHIMP</name>
<dbReference type="InterPro" id="IPR036554">
    <property type="entry name" value="GHMP_kinase_C_sf"/>
</dbReference>
<feature type="compositionally biased region" description="Low complexity" evidence="14">
    <location>
        <begin position="33"/>
        <end position="50"/>
    </location>
</feature>
<dbReference type="GO" id="GO:0005524">
    <property type="term" value="F:ATP binding"/>
    <property type="evidence" value="ECO:0007669"/>
    <property type="project" value="UniProtKB-KW"/>
</dbReference>
<dbReference type="GO" id="GO:0006695">
    <property type="term" value="P:cholesterol biosynthetic process"/>
    <property type="evidence" value="ECO:0007669"/>
    <property type="project" value="TreeGrafter"/>
</dbReference>
<reference evidence="17" key="1">
    <citation type="journal article" date="2020" name="Cell">
        <title>Large-Scale Comparative Analyses of Tick Genomes Elucidate Their Genetic Diversity and Vector Capacities.</title>
        <authorList>
            <consortium name="Tick Genome and Microbiome Consortium (TIGMIC)"/>
            <person name="Jia N."/>
            <person name="Wang J."/>
            <person name="Shi W."/>
            <person name="Du L."/>
            <person name="Sun Y."/>
            <person name="Zhan W."/>
            <person name="Jiang J.F."/>
            <person name="Wang Q."/>
            <person name="Zhang B."/>
            <person name="Ji P."/>
            <person name="Bell-Sakyi L."/>
            <person name="Cui X.M."/>
            <person name="Yuan T.T."/>
            <person name="Jiang B.G."/>
            <person name="Yang W.F."/>
            <person name="Lam T.T."/>
            <person name="Chang Q.C."/>
            <person name="Ding S.J."/>
            <person name="Wang X.J."/>
            <person name="Zhu J.G."/>
            <person name="Ruan X.D."/>
            <person name="Zhao L."/>
            <person name="Wei J.T."/>
            <person name="Ye R.Z."/>
            <person name="Que T.C."/>
            <person name="Du C.H."/>
            <person name="Zhou Y.H."/>
            <person name="Cheng J.X."/>
            <person name="Dai P.F."/>
            <person name="Guo W.B."/>
            <person name="Han X.H."/>
            <person name="Huang E.J."/>
            <person name="Li L.F."/>
            <person name="Wei W."/>
            <person name="Gao Y.C."/>
            <person name="Liu J.Z."/>
            <person name="Shao H.Z."/>
            <person name="Wang X."/>
            <person name="Wang C.C."/>
            <person name="Yang T.C."/>
            <person name="Huo Q.B."/>
            <person name="Li W."/>
            <person name="Chen H.Y."/>
            <person name="Chen S.E."/>
            <person name="Zhou L.G."/>
            <person name="Ni X.B."/>
            <person name="Tian J.H."/>
            <person name="Sheng Y."/>
            <person name="Liu T."/>
            <person name="Pan Y.S."/>
            <person name="Xia L.Y."/>
            <person name="Li J."/>
            <person name="Zhao F."/>
            <person name="Cao W.C."/>
        </authorList>
    </citation>
    <scope>NUCLEOTIDE SEQUENCE</scope>
    <source>
        <strain evidence="17">Rmic-2018</strain>
    </source>
</reference>
<evidence type="ECO:0000256" key="7">
    <source>
        <dbReference type="ARBA" id="ARBA00022741"/>
    </source>
</evidence>
<sequence length="461" mass="50444">MRLHGFSSQAPRPRPGQRPPAIEDYLRHTEYLSSRSPSPPSLSFTSPNRSNNERRRSPSPLAASVNLRTRVTCCDHDSFVVLEAPDLDFVEAWPVSKFEAFAVPERTYTTTVILSGSLVPDICSAFEIDAKSSKPRDQGKLAFLFLVVGITLRHNNGRFGPLKFTINSRLPLGAGLGSSASYSTVLATVLLAKYGVVQCTLSSKDRELICSWAFQAECILHGQPSGIDNTICTYGGAVLFKGGKISESLESIPSYKVLLVNTRVPRNTKALVAGVKKRHDQFPDVIKPVLESIEAISETFWRLLKTALDAAENMFSKSLELVQMNQSLLNCLGVGHPRLDRVAEIAAQHGLAAKLTGAGGGGCALLLCRVGCQNSMVPLEITIAPRNADVGNQRNANGTTTSDEASRNARAGPACARYYAEQPTRVKKKRTRVLEAEAHEDYRPWIFLIAVRRSLWAQVRP</sequence>
<dbReference type="EC" id="2.7.1.36" evidence="3 13"/>
<dbReference type="AlphaFoldDB" id="A0A9J6F6I4"/>
<proteinExistence type="inferred from homology"/>
<dbReference type="PRINTS" id="PR00959">
    <property type="entry name" value="MEVGALKINASE"/>
</dbReference>
<feature type="compositionally biased region" description="Polar residues" evidence="14">
    <location>
        <begin position="390"/>
        <end position="403"/>
    </location>
</feature>
<evidence type="ECO:0000259" key="16">
    <source>
        <dbReference type="Pfam" id="PF08544"/>
    </source>
</evidence>
<evidence type="ECO:0000256" key="5">
    <source>
        <dbReference type="ARBA" id="ARBA00022516"/>
    </source>
</evidence>
<dbReference type="InterPro" id="IPR006205">
    <property type="entry name" value="Mev_gal_kin"/>
</dbReference>
<keyword evidence="13" id="KW-1207">Sterol metabolism</keyword>
<dbReference type="Proteomes" id="UP000821866">
    <property type="component" value="Chromosome 1"/>
</dbReference>
<keyword evidence="13" id="KW-0753">Steroid metabolism</keyword>
<feature type="domain" description="GHMP kinase C-terminal" evidence="16">
    <location>
        <begin position="323"/>
        <end position="368"/>
    </location>
</feature>
<keyword evidence="11 13" id="KW-0443">Lipid metabolism</keyword>
<evidence type="ECO:0000256" key="14">
    <source>
        <dbReference type="SAM" id="MobiDB-lite"/>
    </source>
</evidence>